<feature type="compositionally biased region" description="Polar residues" evidence="1">
    <location>
        <begin position="513"/>
        <end position="522"/>
    </location>
</feature>
<feature type="region of interest" description="Disordered" evidence="1">
    <location>
        <begin position="390"/>
        <end position="432"/>
    </location>
</feature>
<evidence type="ECO:0000313" key="4">
    <source>
        <dbReference type="RefSeq" id="XP_033578240.1"/>
    </source>
</evidence>
<reference evidence="2 4" key="1">
    <citation type="journal article" date="2020" name="Stud. Mycol.">
        <title>101 Dothideomycetes genomes: a test case for predicting lifestyles and emergence of pathogens.</title>
        <authorList>
            <person name="Haridas S."/>
            <person name="Albert R."/>
            <person name="Binder M."/>
            <person name="Bloem J."/>
            <person name="Labutti K."/>
            <person name="Salamov A."/>
            <person name="Andreopoulos B."/>
            <person name="Baker S."/>
            <person name="Barry K."/>
            <person name="Bills G."/>
            <person name="Bluhm B."/>
            <person name="Cannon C."/>
            <person name="Castanera R."/>
            <person name="Culley D."/>
            <person name="Daum C."/>
            <person name="Ezra D."/>
            <person name="Gonzalez J."/>
            <person name="Henrissat B."/>
            <person name="Kuo A."/>
            <person name="Liang C."/>
            <person name="Lipzen A."/>
            <person name="Lutzoni F."/>
            <person name="Magnuson J."/>
            <person name="Mondo S."/>
            <person name="Nolan M."/>
            <person name="Ohm R."/>
            <person name="Pangilinan J."/>
            <person name="Park H.-J."/>
            <person name="Ramirez L."/>
            <person name="Alfaro M."/>
            <person name="Sun H."/>
            <person name="Tritt A."/>
            <person name="Yoshinaga Y."/>
            <person name="Zwiers L.-H."/>
            <person name="Turgeon B."/>
            <person name="Goodwin S."/>
            <person name="Spatafora J."/>
            <person name="Crous P."/>
            <person name="Grigoriev I."/>
        </authorList>
    </citation>
    <scope>NUCLEOTIDE SEQUENCE</scope>
    <source>
        <strain evidence="2 4">CBS 304.34</strain>
    </source>
</reference>
<dbReference type="EMBL" id="MU003699">
    <property type="protein sequence ID" value="KAF2811276.1"/>
    <property type="molecule type" value="Genomic_DNA"/>
</dbReference>
<organism evidence="2">
    <name type="scientific">Mytilinidion resinicola</name>
    <dbReference type="NCBI Taxonomy" id="574789"/>
    <lineage>
        <taxon>Eukaryota</taxon>
        <taxon>Fungi</taxon>
        <taxon>Dikarya</taxon>
        <taxon>Ascomycota</taxon>
        <taxon>Pezizomycotina</taxon>
        <taxon>Dothideomycetes</taxon>
        <taxon>Pleosporomycetidae</taxon>
        <taxon>Mytilinidiales</taxon>
        <taxon>Mytilinidiaceae</taxon>
        <taxon>Mytilinidion</taxon>
    </lineage>
</organism>
<dbReference type="RefSeq" id="XP_033578240.1">
    <property type="nucleotide sequence ID" value="XM_033728001.1"/>
</dbReference>
<keyword evidence="3" id="KW-1185">Reference proteome</keyword>
<feature type="compositionally biased region" description="Basic residues" evidence="1">
    <location>
        <begin position="638"/>
        <end position="647"/>
    </location>
</feature>
<feature type="compositionally biased region" description="Acidic residues" evidence="1">
    <location>
        <begin position="802"/>
        <end position="820"/>
    </location>
</feature>
<accession>A0A6A6YQU2</accession>
<feature type="region of interest" description="Disordered" evidence="1">
    <location>
        <begin position="464"/>
        <end position="530"/>
    </location>
</feature>
<evidence type="ECO:0000313" key="2">
    <source>
        <dbReference type="EMBL" id="KAF2811276.1"/>
    </source>
</evidence>
<feature type="compositionally biased region" description="Low complexity" evidence="1">
    <location>
        <begin position="667"/>
        <end position="678"/>
    </location>
</feature>
<dbReference type="GeneID" id="54468894"/>
<feature type="region of interest" description="Disordered" evidence="1">
    <location>
        <begin position="1"/>
        <end position="44"/>
    </location>
</feature>
<feature type="region of interest" description="Disordered" evidence="1">
    <location>
        <begin position="768"/>
        <end position="820"/>
    </location>
</feature>
<sequence>MDPPKNARTSSVKVESDEAAANDTHRASSSHDNQPSFAITGAQHPAAIHANQLAPNAAGQEIPFIFVTSPDDPTTLRNTQPAPNNGAEQEIPYLMASNYGDGGNYTYAYGQANRDLTVPQPAQYGNAPTWALDGLRQADHGYGTAGDGLTCNPQDIFNDSKHTAASSSSGNNRGRATPTLLAPFEYTPRRQAATNDPTPSEFASMLNHRRQVASEDLSGFDFNSTNNNAPSFSDFASAFEFQGTMNNEQVTSDLLDNLGFDSTTATYQNPSDLLADFDFDNEADNGQNSNDFKDFGAGNTAGQDSEDFMPGLGFGNTSASERDRADSFDLSNRNNSGHNLADPIPLFDYGDNGSTGLGSSASMGLSDFTTGPGLSDHTAAFDMSNFDSPMDTGRRASNTTAGFGLGGTTTSASDASARAASQRRRNATRAAEPWRDAVRLGNRPYDSMFPRSDWDPPYYTVNPSALHTSVPNQPANRSSLSTSRGRAYSPLTNPYASTGTLSNAYLTVPRPGSATSRPSSTGLAPAQNLGDSRQFHDQRDFFQGGPGIPRGSAFDPFTVNEWDNSQPSLGDLDVPNEFELRRGSALEQLRSAPRAAPTGRRRTFREALGEHDDDEAGGSDIYVYKDPESDDEYVPPTKAKKQKKSNKSNKPAKSSTKPAKPSRKPAARAPAASPSSSPNKEKEDPKQPRKLPMNRKMRAPRGKLMRPNQDFWEKCCLAFEYEWRARHGIVPYGDIAEHVDPYCTGNGLQQALWKLRRKRLAAALVVPPAPPQTRRGLLAGPPPRRGARAGPSSAPAAPTPAEEGEDDEAEESEEESEEEE</sequence>
<dbReference type="Proteomes" id="UP000504636">
    <property type="component" value="Unplaced"/>
</dbReference>
<dbReference type="AlphaFoldDB" id="A0A6A6YQU2"/>
<feature type="region of interest" description="Disordered" evidence="1">
    <location>
        <begin position="585"/>
        <end position="702"/>
    </location>
</feature>
<dbReference type="OrthoDB" id="10519770at2759"/>
<feature type="compositionally biased region" description="Low complexity" evidence="1">
    <location>
        <begin position="788"/>
        <end position="801"/>
    </location>
</feature>
<feature type="region of interest" description="Disordered" evidence="1">
    <location>
        <begin position="183"/>
        <end position="202"/>
    </location>
</feature>
<evidence type="ECO:0000256" key="1">
    <source>
        <dbReference type="SAM" id="MobiDB-lite"/>
    </source>
</evidence>
<feature type="region of interest" description="Disordered" evidence="1">
    <location>
        <begin position="280"/>
        <end position="308"/>
    </location>
</feature>
<feature type="compositionally biased region" description="Polar residues" evidence="1">
    <location>
        <begin position="464"/>
        <end position="505"/>
    </location>
</feature>
<proteinExistence type="predicted"/>
<feature type="compositionally biased region" description="Basic residues" evidence="1">
    <location>
        <begin position="688"/>
        <end position="702"/>
    </location>
</feature>
<evidence type="ECO:0000313" key="3">
    <source>
        <dbReference type="Proteomes" id="UP000504636"/>
    </source>
</evidence>
<protein>
    <submittedName>
        <fullName evidence="2 4">Uncharacterized protein</fullName>
    </submittedName>
</protein>
<reference evidence="4" key="3">
    <citation type="submission" date="2025-04" db="UniProtKB">
        <authorList>
            <consortium name="RefSeq"/>
        </authorList>
    </citation>
    <scope>IDENTIFICATION</scope>
    <source>
        <strain evidence="4">CBS 304.34</strain>
    </source>
</reference>
<reference evidence="4" key="2">
    <citation type="submission" date="2020-04" db="EMBL/GenBank/DDBJ databases">
        <authorList>
            <consortium name="NCBI Genome Project"/>
        </authorList>
    </citation>
    <scope>NUCLEOTIDE SEQUENCE</scope>
    <source>
        <strain evidence="4">CBS 304.34</strain>
    </source>
</reference>
<feature type="compositionally biased region" description="Low complexity" evidence="1">
    <location>
        <begin position="408"/>
        <end position="420"/>
    </location>
</feature>
<name>A0A6A6YQU2_9PEZI</name>
<gene>
    <name evidence="2 4" type="ORF">BDZ99DRAFT_570502</name>
</gene>
<feature type="compositionally biased region" description="Low complexity" evidence="1">
    <location>
        <begin position="648"/>
        <end position="659"/>
    </location>
</feature>